<evidence type="ECO:0000259" key="1">
    <source>
        <dbReference type="PROSITE" id="PS51379"/>
    </source>
</evidence>
<feature type="domain" description="4Fe-4S ferredoxin-type" evidence="1">
    <location>
        <begin position="29"/>
        <end position="59"/>
    </location>
</feature>
<reference evidence="2" key="1">
    <citation type="journal article" date="2020" name="mSystems">
        <title>Genome- and Community-Level Interaction Insights into Carbon Utilization and Element Cycling Functions of Hydrothermarchaeota in Hydrothermal Sediment.</title>
        <authorList>
            <person name="Zhou Z."/>
            <person name="Liu Y."/>
            <person name="Xu W."/>
            <person name="Pan J."/>
            <person name="Luo Z.H."/>
            <person name="Li M."/>
        </authorList>
    </citation>
    <scope>NUCLEOTIDE SEQUENCE [LARGE SCALE GENOMIC DNA]</scope>
    <source>
        <strain evidence="3">SpSt-622</strain>
        <strain evidence="2">SpSt-642</strain>
    </source>
</reference>
<dbReference type="EMBL" id="DTAN01000101">
    <property type="protein sequence ID" value="HGU65083.1"/>
    <property type="molecule type" value="Genomic_DNA"/>
</dbReference>
<name>A0A7C4H9L1_STAMA</name>
<dbReference type="InterPro" id="IPR017896">
    <property type="entry name" value="4Fe4S_Fe-S-bd"/>
</dbReference>
<organism evidence="2">
    <name type="scientific">Staphylothermus marinus</name>
    <dbReference type="NCBI Taxonomy" id="2280"/>
    <lineage>
        <taxon>Archaea</taxon>
        <taxon>Thermoproteota</taxon>
        <taxon>Thermoprotei</taxon>
        <taxon>Desulfurococcales</taxon>
        <taxon>Desulfurococcaceae</taxon>
        <taxon>Staphylothermus</taxon>
    </lineage>
</organism>
<dbReference type="Gene3D" id="3.30.70.20">
    <property type="match status" value="1"/>
</dbReference>
<accession>A0A7C4H9L1</accession>
<dbReference type="PANTHER" id="PTHR43122">
    <property type="entry name" value="FERREDOXIN SUBUNIT OF PYRUVATE:FLAVODOXIN OXIDOREDUCTASE-RELATED"/>
    <property type="match status" value="1"/>
</dbReference>
<dbReference type="PROSITE" id="PS51379">
    <property type="entry name" value="4FE4S_FER_2"/>
    <property type="match status" value="2"/>
</dbReference>
<dbReference type="EMBL" id="DTBJ01000040">
    <property type="protein sequence ID" value="HGM58945.1"/>
    <property type="molecule type" value="Genomic_DNA"/>
</dbReference>
<feature type="domain" description="4Fe-4S ferredoxin-type" evidence="1">
    <location>
        <begin position="61"/>
        <end position="90"/>
    </location>
</feature>
<dbReference type="Pfam" id="PF12838">
    <property type="entry name" value="Fer4_7"/>
    <property type="match status" value="1"/>
</dbReference>
<dbReference type="AlphaFoldDB" id="A0A7C4H9L1"/>
<dbReference type="SUPFAM" id="SSF54862">
    <property type="entry name" value="4Fe-4S ferredoxins"/>
    <property type="match status" value="1"/>
</dbReference>
<protein>
    <submittedName>
        <fullName evidence="2">4Fe-4S dicluster domain-containing protein</fullName>
    </submittedName>
</protein>
<dbReference type="PROSITE" id="PS00198">
    <property type="entry name" value="4FE4S_FER_1"/>
    <property type="match status" value="1"/>
</dbReference>
<evidence type="ECO:0000313" key="3">
    <source>
        <dbReference type="EMBL" id="HGU65083.1"/>
    </source>
</evidence>
<dbReference type="PANTHER" id="PTHR43122:SF1">
    <property type="entry name" value="IRON-SULFUR-BINDING PROTEIN"/>
    <property type="match status" value="1"/>
</dbReference>
<evidence type="ECO:0000313" key="2">
    <source>
        <dbReference type="EMBL" id="HGM58945.1"/>
    </source>
</evidence>
<gene>
    <name evidence="3" type="ORF">ENT92_02565</name>
    <name evidence="2" type="ORF">ENU14_05120</name>
</gene>
<dbReference type="InterPro" id="IPR017900">
    <property type="entry name" value="4Fe4S_Fe_S_CS"/>
</dbReference>
<sequence>MSYRETGVLKKDEFIKTGLMPPQDRLEKGPVVIIECPEEIPCNICVDACPYKAITMDSVYSLPRVDFNKCIGCGVCVPKCPGLAIFVVDLSKGDKAYVTLPHEFLPKPVKNMVVKLLDREGRVIGEGRVVKVWEYDKCFTVTVEIPRDKWWEVRAIWIPRE</sequence>
<proteinExistence type="predicted"/>
<comment type="caution">
    <text evidence="2">The sequence shown here is derived from an EMBL/GenBank/DDBJ whole genome shotgun (WGS) entry which is preliminary data.</text>
</comment>
<dbReference type="GO" id="GO:0016491">
    <property type="term" value="F:oxidoreductase activity"/>
    <property type="evidence" value="ECO:0007669"/>
    <property type="project" value="UniProtKB-ARBA"/>
</dbReference>